<protein>
    <submittedName>
        <fullName evidence="2">Hemerythrin-like domain-containing protein</fullName>
    </submittedName>
</protein>
<evidence type="ECO:0000313" key="3">
    <source>
        <dbReference type="Proteomes" id="UP000198683"/>
    </source>
</evidence>
<accession>A0A1G9S3M2</accession>
<organism evidence="2 3">
    <name type="scientific">Nonomuraea maritima</name>
    <dbReference type="NCBI Taxonomy" id="683260"/>
    <lineage>
        <taxon>Bacteria</taxon>
        <taxon>Bacillati</taxon>
        <taxon>Actinomycetota</taxon>
        <taxon>Actinomycetes</taxon>
        <taxon>Streptosporangiales</taxon>
        <taxon>Streptosporangiaceae</taxon>
        <taxon>Nonomuraea</taxon>
    </lineage>
</organism>
<dbReference type="Pfam" id="PF01814">
    <property type="entry name" value="Hemerythrin"/>
    <property type="match status" value="1"/>
</dbReference>
<dbReference type="AlphaFoldDB" id="A0A1G9S3M2"/>
<dbReference type="Proteomes" id="UP000198683">
    <property type="component" value="Unassembled WGS sequence"/>
</dbReference>
<dbReference type="Gene3D" id="1.20.120.520">
    <property type="entry name" value="nmb1532 protein domain like"/>
    <property type="match status" value="1"/>
</dbReference>
<proteinExistence type="predicted"/>
<dbReference type="CDD" id="cd12108">
    <property type="entry name" value="Hr-like"/>
    <property type="match status" value="1"/>
</dbReference>
<dbReference type="InterPro" id="IPR012312">
    <property type="entry name" value="Hemerythrin-like"/>
</dbReference>
<sequence>MSTSTEAKAVIETRLIHRFHRRATTLLTEAAVLSSVPLPALAELREFLVKNLRHHHETEDRLLWPMIAAAAPHVAERFAVLSEEHDELDAALDALEAVPVVQGADRLRLERAAGAVRSLVHRHLEHEEPLLLPALREHVSPQQWAAFSNEVIATSPPEAAYLIVGFLDQVGTQEEVALVLSALPEPAQQFVPAMRDQAHVALAVLISSGSKPSGRLLVVAADR</sequence>
<dbReference type="EMBL" id="FNFB01000052">
    <property type="protein sequence ID" value="SDM30093.1"/>
    <property type="molecule type" value="Genomic_DNA"/>
</dbReference>
<name>A0A1G9S3M2_9ACTN</name>
<dbReference type="RefSeq" id="WP_090774067.1">
    <property type="nucleotide sequence ID" value="NZ_FNFB01000052.1"/>
</dbReference>
<gene>
    <name evidence="2" type="ORF">SAMN05421874_1522</name>
</gene>
<evidence type="ECO:0000313" key="2">
    <source>
        <dbReference type="EMBL" id="SDM30093.1"/>
    </source>
</evidence>
<dbReference type="OrthoDB" id="5197650at2"/>
<evidence type="ECO:0000259" key="1">
    <source>
        <dbReference type="Pfam" id="PF01814"/>
    </source>
</evidence>
<feature type="domain" description="Hemerythrin-like" evidence="1">
    <location>
        <begin position="14"/>
        <end position="135"/>
    </location>
</feature>
<keyword evidence="3" id="KW-1185">Reference proteome</keyword>
<dbReference type="STRING" id="683260.SAMN05421874_1522"/>
<reference evidence="2 3" key="1">
    <citation type="submission" date="2016-10" db="EMBL/GenBank/DDBJ databases">
        <authorList>
            <person name="de Groot N.N."/>
        </authorList>
    </citation>
    <scope>NUCLEOTIDE SEQUENCE [LARGE SCALE GENOMIC DNA]</scope>
    <source>
        <strain evidence="2 3">CGMCC 4.5681</strain>
    </source>
</reference>